<dbReference type="AlphaFoldDB" id="A0A8H6YG19"/>
<sequence>MSSSSLPTPRVCTPYGSKFVEMLSSDESVPQTAASQRAGSPRSAPVFPTEWSPLTKSEARALIQSQLSPSTAPAPLSTRLPMPRVEINRLARKIALGENTLQRTLRPIPSSVAAPPSTPDQRILHACRRKSYTAPVDYFERDVAPLW</sequence>
<evidence type="ECO:0000313" key="2">
    <source>
        <dbReference type="EMBL" id="KAF7357877.1"/>
    </source>
</evidence>
<gene>
    <name evidence="2" type="ORF">MVEN_00833900</name>
</gene>
<evidence type="ECO:0000313" key="3">
    <source>
        <dbReference type="Proteomes" id="UP000620124"/>
    </source>
</evidence>
<dbReference type="EMBL" id="JACAZI010000006">
    <property type="protein sequence ID" value="KAF7357877.1"/>
    <property type="molecule type" value="Genomic_DNA"/>
</dbReference>
<protein>
    <submittedName>
        <fullName evidence="2">Uncharacterized protein</fullName>
    </submittedName>
</protein>
<dbReference type="Proteomes" id="UP000620124">
    <property type="component" value="Unassembled WGS sequence"/>
</dbReference>
<name>A0A8H6YG19_9AGAR</name>
<feature type="compositionally biased region" description="Polar residues" evidence="1">
    <location>
        <begin position="25"/>
        <end position="38"/>
    </location>
</feature>
<reference evidence="2" key="1">
    <citation type="submission" date="2020-05" db="EMBL/GenBank/DDBJ databases">
        <title>Mycena genomes resolve the evolution of fungal bioluminescence.</title>
        <authorList>
            <person name="Tsai I.J."/>
        </authorList>
    </citation>
    <scope>NUCLEOTIDE SEQUENCE</scope>
    <source>
        <strain evidence="2">CCC161011</strain>
    </source>
</reference>
<dbReference type="OrthoDB" id="2867443at2759"/>
<organism evidence="2 3">
    <name type="scientific">Mycena venus</name>
    <dbReference type="NCBI Taxonomy" id="2733690"/>
    <lineage>
        <taxon>Eukaryota</taxon>
        <taxon>Fungi</taxon>
        <taxon>Dikarya</taxon>
        <taxon>Basidiomycota</taxon>
        <taxon>Agaricomycotina</taxon>
        <taxon>Agaricomycetes</taxon>
        <taxon>Agaricomycetidae</taxon>
        <taxon>Agaricales</taxon>
        <taxon>Marasmiineae</taxon>
        <taxon>Mycenaceae</taxon>
        <taxon>Mycena</taxon>
    </lineage>
</organism>
<accession>A0A8H6YG19</accession>
<keyword evidence="3" id="KW-1185">Reference proteome</keyword>
<proteinExistence type="predicted"/>
<evidence type="ECO:0000256" key="1">
    <source>
        <dbReference type="SAM" id="MobiDB-lite"/>
    </source>
</evidence>
<comment type="caution">
    <text evidence="2">The sequence shown here is derived from an EMBL/GenBank/DDBJ whole genome shotgun (WGS) entry which is preliminary data.</text>
</comment>
<feature type="region of interest" description="Disordered" evidence="1">
    <location>
        <begin position="23"/>
        <end position="50"/>
    </location>
</feature>